<evidence type="ECO:0000256" key="4">
    <source>
        <dbReference type="ARBA" id="ARBA00022729"/>
    </source>
</evidence>
<name>A0A4R1HGJ5_9GAMM</name>
<comment type="subcellular location">
    <subcellularLocation>
        <location evidence="8">Cell outer membrane</location>
    </subcellularLocation>
    <subcellularLocation>
        <location evidence="1">Membrane</location>
    </subcellularLocation>
</comment>
<dbReference type="GO" id="GO:1990063">
    <property type="term" value="C:Bam protein complex"/>
    <property type="evidence" value="ECO:0007669"/>
    <property type="project" value="TreeGrafter"/>
</dbReference>
<keyword evidence="2 8" id="KW-1134">Transmembrane beta strand</keyword>
<keyword evidence="7 8" id="KW-0998">Cell outer membrane</keyword>
<dbReference type="PANTHER" id="PTHR12815">
    <property type="entry name" value="SORTING AND ASSEMBLY MACHINERY SAMM50 PROTEIN FAMILY MEMBER"/>
    <property type="match status" value="1"/>
</dbReference>
<evidence type="ECO:0000256" key="8">
    <source>
        <dbReference type="HAMAP-Rule" id="MF_01430"/>
    </source>
</evidence>
<dbReference type="HAMAP" id="MF_01430">
    <property type="entry name" value="OM_assembly_BamA"/>
    <property type="match status" value="1"/>
</dbReference>
<feature type="chain" id="PRO_5021055835" description="Outer membrane protein assembly factor BamA" evidence="8">
    <location>
        <begin position="21"/>
        <end position="759"/>
    </location>
</feature>
<dbReference type="InterPro" id="IPR034746">
    <property type="entry name" value="POTRA"/>
</dbReference>
<comment type="function">
    <text evidence="8">Part of the outer membrane protein assembly complex, which is involved in assembly and insertion of beta-barrel proteins into the outer membrane.</text>
</comment>
<dbReference type="EMBL" id="SMFX01000001">
    <property type="protein sequence ID" value="TCK18449.1"/>
    <property type="molecule type" value="Genomic_DNA"/>
</dbReference>
<dbReference type="NCBIfam" id="TIGR03303">
    <property type="entry name" value="OM_YaeT"/>
    <property type="match status" value="1"/>
</dbReference>
<evidence type="ECO:0000256" key="5">
    <source>
        <dbReference type="ARBA" id="ARBA00022737"/>
    </source>
</evidence>
<evidence type="ECO:0000313" key="11">
    <source>
        <dbReference type="EMBL" id="TCK18449.1"/>
    </source>
</evidence>
<reference evidence="11 12" key="1">
    <citation type="submission" date="2019-03" db="EMBL/GenBank/DDBJ databases">
        <title>Genomic Encyclopedia of Type Strains, Phase IV (KMG-IV): sequencing the most valuable type-strain genomes for metagenomic binning, comparative biology and taxonomic classification.</title>
        <authorList>
            <person name="Goeker M."/>
        </authorList>
    </citation>
    <scope>NUCLEOTIDE SEQUENCE [LARGE SCALE GENOMIC DNA]</scope>
    <source>
        <strain evidence="11 12">DSM 19610</strain>
    </source>
</reference>
<dbReference type="PROSITE" id="PS51779">
    <property type="entry name" value="POTRA"/>
    <property type="match status" value="5"/>
</dbReference>
<keyword evidence="12" id="KW-1185">Reference proteome</keyword>
<feature type="domain" description="POTRA" evidence="10">
    <location>
        <begin position="24"/>
        <end position="91"/>
    </location>
</feature>
<dbReference type="PIRSF" id="PIRSF006076">
    <property type="entry name" value="OM_assembly_OMP85"/>
    <property type="match status" value="1"/>
</dbReference>
<dbReference type="GO" id="GO:0043165">
    <property type="term" value="P:Gram-negative-bacterium-type cell outer membrane assembly"/>
    <property type="evidence" value="ECO:0007669"/>
    <property type="project" value="UniProtKB-UniRule"/>
</dbReference>
<dbReference type="Gene3D" id="2.40.160.50">
    <property type="entry name" value="membrane protein fhac: a member of the omp85/tpsb transporter family"/>
    <property type="match status" value="1"/>
</dbReference>
<dbReference type="OrthoDB" id="9803054at2"/>
<dbReference type="PANTHER" id="PTHR12815:SF23">
    <property type="entry name" value="OUTER MEMBRANE PROTEIN ASSEMBLY FACTOR BAMA"/>
    <property type="match status" value="1"/>
</dbReference>
<proteinExistence type="inferred from homology"/>
<feature type="domain" description="POTRA" evidence="10">
    <location>
        <begin position="266"/>
        <end position="344"/>
    </location>
</feature>
<comment type="similarity">
    <text evidence="8">Belongs to the BamA family.</text>
</comment>
<dbReference type="FunFam" id="3.10.20.310:FF:000001">
    <property type="entry name" value="Outer membrane protein assembly factor BamA"/>
    <property type="match status" value="1"/>
</dbReference>
<evidence type="ECO:0000256" key="3">
    <source>
        <dbReference type="ARBA" id="ARBA00022692"/>
    </source>
</evidence>
<evidence type="ECO:0000256" key="9">
    <source>
        <dbReference type="NCBIfam" id="TIGR03303"/>
    </source>
</evidence>
<dbReference type="AlphaFoldDB" id="A0A4R1HGJ5"/>
<keyword evidence="3 8" id="KW-0812">Transmembrane</keyword>
<evidence type="ECO:0000256" key="7">
    <source>
        <dbReference type="ARBA" id="ARBA00023237"/>
    </source>
</evidence>
<dbReference type="Pfam" id="PF01103">
    <property type="entry name" value="Omp85"/>
    <property type="match status" value="1"/>
</dbReference>
<evidence type="ECO:0000313" key="12">
    <source>
        <dbReference type="Proteomes" id="UP000295707"/>
    </source>
</evidence>
<organism evidence="11 12">
    <name type="scientific">Thiogranum longum</name>
    <dbReference type="NCBI Taxonomy" id="1537524"/>
    <lineage>
        <taxon>Bacteria</taxon>
        <taxon>Pseudomonadati</taxon>
        <taxon>Pseudomonadota</taxon>
        <taxon>Gammaproteobacteria</taxon>
        <taxon>Chromatiales</taxon>
        <taxon>Ectothiorhodospiraceae</taxon>
        <taxon>Thiogranum</taxon>
    </lineage>
</organism>
<keyword evidence="4 8" id="KW-0732">Signal</keyword>
<keyword evidence="6 8" id="KW-0472">Membrane</keyword>
<dbReference type="GO" id="GO:0051205">
    <property type="term" value="P:protein insertion into membrane"/>
    <property type="evidence" value="ECO:0007669"/>
    <property type="project" value="UniProtKB-UniRule"/>
</dbReference>
<dbReference type="Gene3D" id="3.10.20.310">
    <property type="entry name" value="membrane protein fhac"/>
    <property type="match status" value="5"/>
</dbReference>
<dbReference type="FunFam" id="3.10.20.310:FF:000002">
    <property type="entry name" value="Outer membrane protein assembly factor BamA"/>
    <property type="match status" value="1"/>
</dbReference>
<feature type="domain" description="POTRA" evidence="10">
    <location>
        <begin position="347"/>
        <end position="421"/>
    </location>
</feature>
<dbReference type="Proteomes" id="UP000295707">
    <property type="component" value="Unassembled WGS sequence"/>
</dbReference>
<dbReference type="InterPro" id="IPR000184">
    <property type="entry name" value="Bac_surfAg_D15"/>
</dbReference>
<dbReference type="RefSeq" id="WP_132972280.1">
    <property type="nucleotide sequence ID" value="NZ_SMFX01000001.1"/>
</dbReference>
<evidence type="ECO:0000256" key="1">
    <source>
        <dbReference type="ARBA" id="ARBA00004370"/>
    </source>
</evidence>
<dbReference type="InterPro" id="IPR023707">
    <property type="entry name" value="OM_assembly_BamA"/>
</dbReference>
<keyword evidence="5 8" id="KW-0677">Repeat</keyword>
<evidence type="ECO:0000256" key="6">
    <source>
        <dbReference type="ARBA" id="ARBA00023136"/>
    </source>
</evidence>
<feature type="signal peptide" evidence="8">
    <location>
        <begin position="1"/>
        <end position="20"/>
    </location>
</feature>
<evidence type="ECO:0000256" key="2">
    <source>
        <dbReference type="ARBA" id="ARBA00022452"/>
    </source>
</evidence>
<comment type="caution">
    <text evidence="11">The sequence shown here is derived from an EMBL/GenBank/DDBJ whole genome shotgun (WGS) entry which is preliminary data.</text>
</comment>
<evidence type="ECO:0000259" key="10">
    <source>
        <dbReference type="PROSITE" id="PS51779"/>
    </source>
</evidence>
<sequence precursor="true">MRLSLKPLVLGMMLASSAHAFEPFNVEDIRVEGLQRIAPGTVFNYLPVKVGDRFNTFESERAIRALFKSGYFRDISLERDGGILVVQVQERPAVASIKIQGNDDIETEPLLDSLEDIGLAEGRVFNRSLLEQVEQELERQYFSRGKYGVKIKTTVTPLERNRVGILIDVSEGVVARIKQINIVGNSVFDDETLLDQFEQRTPGWLTFYTKSDQYSRQKLAADLETLRSFYQDRGYIKFNVDSTQVSITPDKKDIYITINITEGEQYHVSDIKLSGDLVVPAEELFPEFRINAGDTFSRKKVTNTVTRLTDHLGNKGYAFANVNTIPEIDEETRQVSLTFFVDPGKRVYVRRINFAGNTKTRDQVMRQEMRQMEGGWFSSKKVERSRTRLQRLGYFSTVNVETPAVPGATDEVDVNYSIAEQPSGSISVGIGFSQTSGVLLNGSISQDNFMGTGRRVSASVNNSSVNRIFSFSYQNPYYTVDGVSRGFGAFYRETDASQANIANYSTDTYGANVTYGFPVNEYDTFNFDLKADSLKLRASDFSSAQITDFIDNFGDEFKSLTLVGSFSHDTRNRRVFPSSGGVQRISVETKVPGSELEYYKLNLRAQQYVPLTRLFILSTKLQIGWGDGFGDFDNLPFFQNFFAGGTRSVRGYRDNSLGPLDSSNDPLGGSFRTVGNLEVVFPPPFMADSKSVRLSLFYDVGNVFSSTQDFSAEELRMSAGLSAVWLSPVGPLSVSIAQAFNDQSGDDTQFFQFNLGAGF</sequence>
<feature type="domain" description="POTRA" evidence="10">
    <location>
        <begin position="175"/>
        <end position="263"/>
    </location>
</feature>
<dbReference type="InterPro" id="IPR039910">
    <property type="entry name" value="D15-like"/>
</dbReference>
<accession>A0A4R1HGJ5</accession>
<comment type="subunit">
    <text evidence="8">Part of the Bam complex.</text>
</comment>
<gene>
    <name evidence="8" type="primary">bamA</name>
    <name evidence="11" type="ORF">DFR30_1727</name>
</gene>
<dbReference type="InterPro" id="IPR010827">
    <property type="entry name" value="BamA/TamA_POTRA"/>
</dbReference>
<dbReference type="Pfam" id="PF07244">
    <property type="entry name" value="POTRA"/>
    <property type="match status" value="5"/>
</dbReference>
<feature type="domain" description="POTRA" evidence="10">
    <location>
        <begin position="92"/>
        <end position="172"/>
    </location>
</feature>
<protein>
    <recommendedName>
        <fullName evidence="8 9">Outer membrane protein assembly factor BamA</fullName>
    </recommendedName>
</protein>